<comment type="caution">
    <text evidence="1">The sequence shown here is derived from an EMBL/GenBank/DDBJ whole genome shotgun (WGS) entry which is preliminary data.</text>
</comment>
<dbReference type="Proteomes" id="UP000830395">
    <property type="component" value="Chromosome 20"/>
</dbReference>
<gene>
    <name evidence="1" type="ORF">PDJAM_G00120980</name>
</gene>
<evidence type="ECO:0000313" key="1">
    <source>
        <dbReference type="EMBL" id="MCJ8744636.1"/>
    </source>
</evidence>
<reference evidence="1" key="1">
    <citation type="submission" date="2020-02" db="EMBL/GenBank/DDBJ databases">
        <title>Genome sequencing of the panga catfish, Pangasius djambal.</title>
        <authorList>
            <person name="Wen M."/>
            <person name="Zahm M."/>
            <person name="Roques C."/>
            <person name="Cabau C."/>
            <person name="Klopp C."/>
            <person name="Donnadieu C."/>
            <person name="Jouanno E."/>
            <person name="Avarre J.-C."/>
            <person name="Campet M."/>
            <person name="Ha T."/>
            <person name="Dugue R."/>
            <person name="Lampietro C."/>
            <person name="Louis A."/>
            <person name="Herpin A."/>
            <person name="Echchiki A."/>
            <person name="Berthelot C."/>
            <person name="Parey E."/>
            <person name="Roest-Crollius H."/>
            <person name="Braasch I."/>
            <person name="Postlethwait J.H."/>
            <person name="Bobe J."/>
            <person name="Montfort J."/>
            <person name="Bouchez O."/>
            <person name="Begum T."/>
            <person name="Schartl M."/>
            <person name="Gustiano R."/>
            <person name="Guiguen Y."/>
        </authorList>
    </citation>
    <scope>NUCLEOTIDE SEQUENCE</scope>
    <source>
        <strain evidence="1">Pdj_M5554</strain>
    </source>
</reference>
<keyword evidence="2" id="KW-1185">Reference proteome</keyword>
<protein>
    <submittedName>
        <fullName evidence="1">Uncharacterized protein</fullName>
    </submittedName>
</protein>
<dbReference type="EMBL" id="CM040994">
    <property type="protein sequence ID" value="MCJ8744636.1"/>
    <property type="molecule type" value="Genomic_DNA"/>
</dbReference>
<proteinExistence type="predicted"/>
<evidence type="ECO:0000313" key="2">
    <source>
        <dbReference type="Proteomes" id="UP000830395"/>
    </source>
</evidence>
<sequence>MKPEEMLEMETRLQQEGLCSEVSSDSERLDRLWRLFVKKENSVRMLTGELEELRAKHAAEIDTVQLYIQNIRSLSKTRDSIAQELERENETLRSDLTELDLQQEAQKSEIAEMLVQEGLAEIMTSSLSEQVAYLLADRAALMEKIQALEDGDSKTLNVMCTQKQRTPDENVAPLPAQSPWKRLLGFRKAAGAKQGFTHDDNQANEDNTSKDRERSLLERDLDEASTRLNLAHKEIRRLTDELESAHLTKRTYESELHGVQVEAEQLRHEVEKLKRSDLAEVQVAKEMKEVLDAEVGHLRDSVHTMRAERAQLLELIDRNCKELDSEDEDFICALTRNLTPTRRTRSMPKGKNKKQKDAHKRCPEELEEGLSSLQELNQVVVKLEQETELRDEVEAEECDDETRRKEAEQRTLKPQDKDHNAKVQHLQQKARAESEPLVAVHPELERLKSVLPVEQQQDLAKKVQNNMQNAQDVLKTTLQEQENLKLRQDTEKLEEFCEKLETELQQVHSNLHAHVRKYDELKMRHREKLAEVKQVYLREMAWRDQKMKEQEGELDILTKRLKKESEMVKTVTAENEALLHTKKTLLCQLNEAEENRKNAAAKSSALQRRVDFLEKDSMQQWEMNMEKSTQIAKLERRLWDVESLKSTEYLKKHHGNRMLGGRKEAGLSESGFETSIIPKTKDEHAEKVGHTASPSPSGGSEMGYMNILTHDLV</sequence>
<organism evidence="1 2">
    <name type="scientific">Pangasius djambal</name>
    <dbReference type="NCBI Taxonomy" id="1691987"/>
    <lineage>
        <taxon>Eukaryota</taxon>
        <taxon>Metazoa</taxon>
        <taxon>Chordata</taxon>
        <taxon>Craniata</taxon>
        <taxon>Vertebrata</taxon>
        <taxon>Euteleostomi</taxon>
        <taxon>Actinopterygii</taxon>
        <taxon>Neopterygii</taxon>
        <taxon>Teleostei</taxon>
        <taxon>Ostariophysi</taxon>
        <taxon>Siluriformes</taxon>
        <taxon>Pangasiidae</taxon>
        <taxon>Pangasius</taxon>
    </lineage>
</organism>
<accession>A0ACC5Z9B1</accession>
<name>A0ACC5Z9B1_9TELE</name>